<dbReference type="PANTHER" id="PTHR43671">
    <property type="entry name" value="SERINE/THREONINE-PROTEIN KINASE NEK"/>
    <property type="match status" value="1"/>
</dbReference>
<evidence type="ECO:0000256" key="2">
    <source>
        <dbReference type="ARBA" id="ARBA00022679"/>
    </source>
</evidence>
<keyword evidence="10" id="KW-1185">Reference proteome</keyword>
<evidence type="ECO:0000256" key="1">
    <source>
        <dbReference type="ARBA" id="ARBA00012513"/>
    </source>
</evidence>
<keyword evidence="6" id="KW-0175">Coiled coil</keyword>
<evidence type="ECO:0000259" key="8">
    <source>
        <dbReference type="PROSITE" id="PS50228"/>
    </source>
</evidence>
<evidence type="ECO:0000256" key="5">
    <source>
        <dbReference type="ARBA" id="ARBA00022840"/>
    </source>
</evidence>
<dbReference type="PROSITE" id="PS50228">
    <property type="entry name" value="SUEL_LECTIN"/>
    <property type="match status" value="1"/>
</dbReference>
<feature type="domain" description="Protein kinase" evidence="7">
    <location>
        <begin position="1"/>
        <end position="268"/>
    </location>
</feature>
<dbReference type="SMART" id="SM00220">
    <property type="entry name" value="S_TKc"/>
    <property type="match status" value="1"/>
</dbReference>
<feature type="coiled-coil region" evidence="6">
    <location>
        <begin position="298"/>
        <end position="364"/>
    </location>
</feature>
<gene>
    <name evidence="9" type="ORF">GSOID_T00015520001</name>
</gene>
<organism evidence="9">
    <name type="scientific">Oikopleura dioica</name>
    <name type="common">Tunicate</name>
    <dbReference type="NCBI Taxonomy" id="34765"/>
    <lineage>
        <taxon>Eukaryota</taxon>
        <taxon>Metazoa</taxon>
        <taxon>Chordata</taxon>
        <taxon>Tunicata</taxon>
        <taxon>Appendicularia</taxon>
        <taxon>Copelata</taxon>
        <taxon>Oikopleuridae</taxon>
        <taxon>Oikopleura</taxon>
    </lineage>
</organism>
<dbReference type="Gene3D" id="1.10.510.10">
    <property type="entry name" value="Transferase(Phosphotransferase) domain 1"/>
    <property type="match status" value="1"/>
</dbReference>
<evidence type="ECO:0000256" key="6">
    <source>
        <dbReference type="SAM" id="Coils"/>
    </source>
</evidence>
<accession>E4XMX1</accession>
<feature type="domain" description="SUEL-type lectin" evidence="8">
    <location>
        <begin position="393"/>
        <end position="482"/>
    </location>
</feature>
<dbReference type="InterPro" id="IPR043159">
    <property type="entry name" value="Lectin_gal-bd_sf"/>
</dbReference>
<dbReference type="Pfam" id="PF00069">
    <property type="entry name" value="Pkinase"/>
    <property type="match status" value="1"/>
</dbReference>
<dbReference type="PROSITE" id="PS50011">
    <property type="entry name" value="PROTEIN_KINASE_DOM"/>
    <property type="match status" value="1"/>
</dbReference>
<dbReference type="InterPro" id="IPR008271">
    <property type="entry name" value="Ser/Thr_kinase_AS"/>
</dbReference>
<dbReference type="InterPro" id="IPR000922">
    <property type="entry name" value="Lectin_gal-bd_dom"/>
</dbReference>
<dbReference type="InterPro" id="IPR011009">
    <property type="entry name" value="Kinase-like_dom_sf"/>
</dbReference>
<proteinExistence type="predicted"/>
<evidence type="ECO:0000256" key="3">
    <source>
        <dbReference type="ARBA" id="ARBA00022741"/>
    </source>
</evidence>
<reference evidence="9" key="1">
    <citation type="journal article" date="2010" name="Science">
        <title>Plasticity of animal genome architecture unmasked by rapid evolution of a pelagic tunicate.</title>
        <authorList>
            <person name="Denoeud F."/>
            <person name="Henriet S."/>
            <person name="Mungpakdee S."/>
            <person name="Aury J.M."/>
            <person name="Da Silva C."/>
            <person name="Brinkmann H."/>
            <person name="Mikhaleva J."/>
            <person name="Olsen L.C."/>
            <person name="Jubin C."/>
            <person name="Canestro C."/>
            <person name="Bouquet J.M."/>
            <person name="Danks G."/>
            <person name="Poulain J."/>
            <person name="Campsteijn C."/>
            <person name="Adamski M."/>
            <person name="Cross I."/>
            <person name="Yadetie F."/>
            <person name="Muffato M."/>
            <person name="Louis A."/>
            <person name="Butcher S."/>
            <person name="Tsagkogeorga G."/>
            <person name="Konrad A."/>
            <person name="Singh S."/>
            <person name="Jensen M.F."/>
            <person name="Cong E.H."/>
            <person name="Eikeseth-Otteraa H."/>
            <person name="Noel B."/>
            <person name="Anthouard V."/>
            <person name="Porcel B.M."/>
            <person name="Kachouri-Lafond R."/>
            <person name="Nishino A."/>
            <person name="Ugolini M."/>
            <person name="Chourrout P."/>
            <person name="Nishida H."/>
            <person name="Aasland R."/>
            <person name="Huzurbazar S."/>
            <person name="Westhof E."/>
            <person name="Delsuc F."/>
            <person name="Lehrach H."/>
            <person name="Reinhardt R."/>
            <person name="Weissenbach J."/>
            <person name="Roy S.W."/>
            <person name="Artiguenave F."/>
            <person name="Postlethwait J.H."/>
            <person name="Manak J.R."/>
            <person name="Thompson E.M."/>
            <person name="Jaillon O."/>
            <person name="Du Pasquier L."/>
            <person name="Boudinot P."/>
            <person name="Liberles D.A."/>
            <person name="Volff J.N."/>
            <person name="Philippe H."/>
            <person name="Lenhard B."/>
            <person name="Roest Crollius H."/>
            <person name="Wincker P."/>
            <person name="Chourrout D."/>
        </authorList>
    </citation>
    <scope>NUCLEOTIDE SEQUENCE [LARGE SCALE GENOMIC DNA]</scope>
</reference>
<evidence type="ECO:0000313" key="9">
    <source>
        <dbReference type="EMBL" id="CBY11267.1"/>
    </source>
</evidence>
<dbReference type="Proteomes" id="UP000001307">
    <property type="component" value="Unassembled WGS sequence"/>
</dbReference>
<dbReference type="Gene3D" id="2.60.120.740">
    <property type="match status" value="1"/>
</dbReference>
<keyword evidence="3" id="KW-0547">Nucleotide-binding</keyword>
<protein>
    <recommendedName>
        <fullName evidence="1">non-specific serine/threonine protein kinase</fullName>
        <ecNumber evidence="1">2.7.11.1</ecNumber>
    </recommendedName>
</protein>
<evidence type="ECO:0000256" key="4">
    <source>
        <dbReference type="ARBA" id="ARBA00022777"/>
    </source>
</evidence>
<dbReference type="InterPro" id="IPR050660">
    <property type="entry name" value="NEK_Ser/Thr_kinase"/>
</dbReference>
<name>E4XMX1_OIKDI</name>
<dbReference type="AlphaFoldDB" id="E4XMX1"/>
<sequence length="506" mass="58339">MEVFAGSYKRLRIVNENEANFEKMFWQVKKPNERKTVMLKSLVNRKAAKEEFEIMRQLDHPNIVKVFESVEFSFQQCSYFGIAMEFMNLGDLRSFINMKNEQPPDERIWNEKDALVLVVQVVNGLRYLHQNEILHRDLKPSNIFLGENNRLAIGDFGISDKLATTRITKIIGTEDFLPPEALESREAEHLTYARDMWSCGIVIYMITYLKHPFIEQHRIRTMVNISEVKIHKFQHSFLKCDDLISLCLKKNVDDRVANACLLAQDEYIGSLLYQLDSGISFDDMIFSGNFVEVVRLVNIKLEKDKKTLEENNNSLQLKVKKLASDIRVKEFDLKNKEVSWKIQKSMYEENLQRMNRENESKKLENSIYYDDILNDFNAKREQQSCEGVVPAGVSCPLLKRVKVRSAFYGLWPVNSGNTTNGICPNCGNKNCGEDICCQVDLTWYAKNECDGNRICSFNGDKTIAGDPCPGYQKFTYVSYDCHDAIPPSSAFITTPLVFIYSLALLL</sequence>
<dbReference type="CDD" id="cd14014">
    <property type="entry name" value="STKc_PknB_like"/>
    <property type="match status" value="1"/>
</dbReference>
<dbReference type="EMBL" id="FN653080">
    <property type="protein sequence ID" value="CBY11267.1"/>
    <property type="molecule type" value="Genomic_DNA"/>
</dbReference>
<evidence type="ECO:0000259" key="7">
    <source>
        <dbReference type="PROSITE" id="PS50011"/>
    </source>
</evidence>
<keyword evidence="4" id="KW-0418">Kinase</keyword>
<dbReference type="PROSITE" id="PS00108">
    <property type="entry name" value="PROTEIN_KINASE_ST"/>
    <property type="match status" value="1"/>
</dbReference>
<dbReference type="InterPro" id="IPR000719">
    <property type="entry name" value="Prot_kinase_dom"/>
</dbReference>
<dbReference type="GO" id="GO:0004674">
    <property type="term" value="F:protein serine/threonine kinase activity"/>
    <property type="evidence" value="ECO:0007669"/>
    <property type="project" value="UniProtKB-EC"/>
</dbReference>
<dbReference type="PANTHER" id="PTHR43671:SF13">
    <property type="entry name" value="SERINE_THREONINE-PROTEIN KINASE NEK2"/>
    <property type="match status" value="1"/>
</dbReference>
<dbReference type="EC" id="2.7.11.1" evidence="1"/>
<keyword evidence="5" id="KW-0067">ATP-binding</keyword>
<evidence type="ECO:0000313" key="10">
    <source>
        <dbReference type="Proteomes" id="UP000001307"/>
    </source>
</evidence>
<dbReference type="GO" id="GO:0030246">
    <property type="term" value="F:carbohydrate binding"/>
    <property type="evidence" value="ECO:0007669"/>
    <property type="project" value="InterPro"/>
</dbReference>
<dbReference type="GO" id="GO:0005524">
    <property type="term" value="F:ATP binding"/>
    <property type="evidence" value="ECO:0007669"/>
    <property type="project" value="UniProtKB-KW"/>
</dbReference>
<dbReference type="InParanoid" id="E4XMX1"/>
<dbReference type="OrthoDB" id="8961570at2759"/>
<dbReference type="CDD" id="cd22823">
    <property type="entry name" value="Gal_Rha_Lectin"/>
    <property type="match status" value="1"/>
</dbReference>
<keyword evidence="2" id="KW-0808">Transferase</keyword>
<dbReference type="SUPFAM" id="SSF56112">
    <property type="entry name" value="Protein kinase-like (PK-like)"/>
    <property type="match status" value="1"/>
</dbReference>